<dbReference type="Pfam" id="PF00425">
    <property type="entry name" value="Chorismate_bind"/>
    <property type="match status" value="1"/>
</dbReference>
<evidence type="ECO:0000256" key="3">
    <source>
        <dbReference type="ARBA" id="ARBA00012824"/>
    </source>
</evidence>
<evidence type="ECO:0000256" key="5">
    <source>
        <dbReference type="ARBA" id="ARBA00041564"/>
    </source>
</evidence>
<dbReference type="InterPro" id="IPR004561">
    <property type="entry name" value="IsoChor_synthase"/>
</dbReference>
<dbReference type="NCBIfam" id="TIGR00543">
    <property type="entry name" value="isochor_syn"/>
    <property type="match status" value="1"/>
</dbReference>
<dbReference type="AlphaFoldDB" id="A0A3N5A6W9"/>
<dbReference type="Proteomes" id="UP000280726">
    <property type="component" value="Unassembled WGS sequence"/>
</dbReference>
<accession>A0A3N5A6W9</accession>
<feature type="domain" description="Chorismate-utilising enzyme C-terminal" evidence="6">
    <location>
        <begin position="201"/>
        <end position="468"/>
    </location>
</feature>
<dbReference type="OrthoDB" id="9806579at2"/>
<dbReference type="GO" id="GO:0009697">
    <property type="term" value="P:salicylic acid biosynthetic process"/>
    <property type="evidence" value="ECO:0007669"/>
    <property type="project" value="TreeGrafter"/>
</dbReference>
<dbReference type="Gene3D" id="3.60.120.10">
    <property type="entry name" value="Anthranilate synthase"/>
    <property type="match status" value="1"/>
</dbReference>
<keyword evidence="8" id="KW-1185">Reference proteome</keyword>
<evidence type="ECO:0000256" key="2">
    <source>
        <dbReference type="ARBA" id="ARBA00005297"/>
    </source>
</evidence>
<protein>
    <recommendedName>
        <fullName evidence="3">isochorismate synthase</fullName>
        <ecNumber evidence="3">5.4.4.2</ecNumber>
    </recommendedName>
    <alternativeName>
        <fullName evidence="5">Isochorismate mutase</fullName>
    </alternativeName>
</protein>
<name>A0A3N5A6W9_9MICO</name>
<dbReference type="InterPro" id="IPR015890">
    <property type="entry name" value="Chorismate_C"/>
</dbReference>
<dbReference type="RefSeq" id="WP_123916995.1">
    <property type="nucleotide sequence ID" value="NZ_RKRA01000001.1"/>
</dbReference>
<keyword evidence="4" id="KW-0413">Isomerase</keyword>
<gene>
    <name evidence="7" type="ORF">EDD32_1932</name>
</gene>
<comment type="caution">
    <text evidence="7">The sequence shown here is derived from an EMBL/GenBank/DDBJ whole genome shotgun (WGS) entry which is preliminary data.</text>
</comment>
<evidence type="ECO:0000256" key="4">
    <source>
        <dbReference type="ARBA" id="ARBA00023235"/>
    </source>
</evidence>
<dbReference type="PANTHER" id="PTHR42839">
    <property type="entry name" value="ISOCHORISMATE SYNTHASE ENTC"/>
    <property type="match status" value="1"/>
</dbReference>
<comment type="similarity">
    <text evidence="2">Belongs to the isochorismate synthase family.</text>
</comment>
<evidence type="ECO:0000256" key="1">
    <source>
        <dbReference type="ARBA" id="ARBA00000799"/>
    </source>
</evidence>
<dbReference type="PANTHER" id="PTHR42839:SF2">
    <property type="entry name" value="ISOCHORISMATE SYNTHASE ENTC"/>
    <property type="match status" value="1"/>
</dbReference>
<comment type="catalytic activity">
    <reaction evidence="1">
        <text>chorismate = isochorismate</text>
        <dbReference type="Rhea" id="RHEA:18985"/>
        <dbReference type="ChEBI" id="CHEBI:29748"/>
        <dbReference type="ChEBI" id="CHEBI:29780"/>
        <dbReference type="EC" id="5.4.4.2"/>
    </reaction>
</comment>
<dbReference type="SUPFAM" id="SSF56322">
    <property type="entry name" value="ADC synthase"/>
    <property type="match status" value="1"/>
</dbReference>
<evidence type="ECO:0000259" key="6">
    <source>
        <dbReference type="Pfam" id="PF00425"/>
    </source>
</evidence>
<evidence type="ECO:0000313" key="7">
    <source>
        <dbReference type="EMBL" id="RPF27451.1"/>
    </source>
</evidence>
<dbReference type="GO" id="GO:0008909">
    <property type="term" value="F:isochorismate synthase activity"/>
    <property type="evidence" value="ECO:0007669"/>
    <property type="project" value="UniProtKB-EC"/>
</dbReference>
<dbReference type="EMBL" id="RKRA01000001">
    <property type="protein sequence ID" value="RPF27451.1"/>
    <property type="molecule type" value="Genomic_DNA"/>
</dbReference>
<evidence type="ECO:0000313" key="8">
    <source>
        <dbReference type="Proteomes" id="UP000280726"/>
    </source>
</evidence>
<reference evidence="7 8" key="1">
    <citation type="submission" date="2018-11" db="EMBL/GenBank/DDBJ databases">
        <title>Sequencing the genomes of 1000 actinobacteria strains.</title>
        <authorList>
            <person name="Klenk H.-P."/>
        </authorList>
    </citation>
    <scope>NUCLEOTIDE SEQUENCE [LARGE SCALE GENOMIC DNA]</scope>
    <source>
        <strain evidence="7 8">DSM 14418</strain>
    </source>
</reference>
<sequence>MITTDPRPVPPEPGAVPAARELFVRTVEIDDVGDLLAALPRADPALTFSWVRRGEGVVGWGEALRIETAGADRIAAADRAWVAAVSAMTVEDGVRLPGTGPVAFGSFAFSAGSPAGGVLVVPEVVLGRREGRTWLTTVRAEGAAADELGVDELGVDELGVDELGVDDVGHARVGATARTLSPTPVTSPGEVRYADGALSAREWSAAVAGVIARIRAGEVTKVVMARDVVATAQRPLDVRHLLSRLAAGYPGCWTFSVDRLVGATPELLVRREKGLAACRVLAGTIRRTGDDADDLRRAAELARSSKDLEEHELAVASLVRALRPYCASINVPEAPFVLHLPNVMHLASDVTGVVDGALGHPSTYRTHTPGGSGPSSLALAAALHPTAAVGGTPTPAALAVLAESERMDRGRYAGPVGWIGADGDGEWGIGLRSGEIAADDPHRIRLFAGCGVVAASDPAAELAESEAKLQPMREALV</sequence>
<proteinExistence type="inferred from homology"/>
<organism evidence="7 8">
    <name type="scientific">Georgenia muralis</name>
    <dbReference type="NCBI Taxonomy" id="154117"/>
    <lineage>
        <taxon>Bacteria</taxon>
        <taxon>Bacillati</taxon>
        <taxon>Actinomycetota</taxon>
        <taxon>Actinomycetes</taxon>
        <taxon>Micrococcales</taxon>
        <taxon>Bogoriellaceae</taxon>
        <taxon>Georgenia</taxon>
    </lineage>
</organism>
<dbReference type="EC" id="5.4.4.2" evidence="3"/>
<dbReference type="InterPro" id="IPR005801">
    <property type="entry name" value="ADC_synthase"/>
</dbReference>